<keyword evidence="1" id="KW-1133">Transmembrane helix</keyword>
<evidence type="ECO:0000259" key="2">
    <source>
        <dbReference type="Pfam" id="PF13473"/>
    </source>
</evidence>
<comment type="caution">
    <text evidence="3">The sequence shown here is derived from an EMBL/GenBank/DDBJ whole genome shotgun (WGS) entry which is preliminary data.</text>
</comment>
<dbReference type="Proteomes" id="UP000176855">
    <property type="component" value="Unassembled WGS sequence"/>
</dbReference>
<dbReference type="Pfam" id="PF13473">
    <property type="entry name" value="Cupredoxin_1"/>
    <property type="match status" value="1"/>
</dbReference>
<keyword evidence="1" id="KW-0472">Membrane</keyword>
<name>A0A1G2HP09_9BACT</name>
<dbReference type="InterPro" id="IPR028096">
    <property type="entry name" value="EfeO_Cupredoxin"/>
</dbReference>
<feature type="domain" description="EfeO-type cupredoxin-like" evidence="2">
    <location>
        <begin position="15"/>
        <end position="117"/>
    </location>
</feature>
<dbReference type="InterPro" id="IPR008972">
    <property type="entry name" value="Cupredoxin"/>
</dbReference>
<accession>A0A1G2HP09</accession>
<organism evidence="3 4">
    <name type="scientific">Candidatus Staskawiczbacteria bacterium RIFCSPHIGHO2_01_FULL_39_25</name>
    <dbReference type="NCBI Taxonomy" id="1802202"/>
    <lineage>
        <taxon>Bacteria</taxon>
        <taxon>Candidatus Staskawicziibacteriota</taxon>
    </lineage>
</organism>
<evidence type="ECO:0000313" key="3">
    <source>
        <dbReference type="EMBL" id="OGZ64272.1"/>
    </source>
</evidence>
<reference evidence="3 4" key="1">
    <citation type="journal article" date="2016" name="Nat. Commun.">
        <title>Thousands of microbial genomes shed light on interconnected biogeochemical processes in an aquifer system.</title>
        <authorList>
            <person name="Anantharaman K."/>
            <person name="Brown C.T."/>
            <person name="Hug L.A."/>
            <person name="Sharon I."/>
            <person name="Castelle C.J."/>
            <person name="Probst A.J."/>
            <person name="Thomas B.C."/>
            <person name="Singh A."/>
            <person name="Wilkins M.J."/>
            <person name="Karaoz U."/>
            <person name="Brodie E.L."/>
            <person name="Williams K.H."/>
            <person name="Hubbard S.S."/>
            <person name="Banfield J.F."/>
        </authorList>
    </citation>
    <scope>NUCLEOTIDE SEQUENCE [LARGE SCALE GENOMIC DNA]</scope>
</reference>
<dbReference type="Gene3D" id="2.60.40.420">
    <property type="entry name" value="Cupredoxins - blue copper proteins"/>
    <property type="match status" value="1"/>
</dbReference>
<proteinExistence type="predicted"/>
<gene>
    <name evidence="3" type="ORF">A2730_02395</name>
</gene>
<dbReference type="EMBL" id="MHOO01000007">
    <property type="protein sequence ID" value="OGZ64272.1"/>
    <property type="molecule type" value="Genomic_DNA"/>
</dbReference>
<dbReference type="SUPFAM" id="SSF49503">
    <property type="entry name" value="Cupredoxins"/>
    <property type="match status" value="1"/>
</dbReference>
<feature type="transmembrane region" description="Helical" evidence="1">
    <location>
        <begin position="6"/>
        <end position="23"/>
    </location>
</feature>
<dbReference type="AlphaFoldDB" id="A0A1G2HP09"/>
<evidence type="ECO:0000313" key="4">
    <source>
        <dbReference type="Proteomes" id="UP000176855"/>
    </source>
</evidence>
<evidence type="ECO:0000256" key="1">
    <source>
        <dbReference type="SAM" id="Phobius"/>
    </source>
</evidence>
<keyword evidence="1" id="KW-0812">Transmembrane</keyword>
<protein>
    <submittedName>
        <fullName evidence="3">Copper-binding protein</fullName>
    </submittedName>
</protein>
<dbReference type="STRING" id="1802202.A2730_02395"/>
<sequence length="118" mass="13383">MIDKIIVTLLGIMGIAFTYWFFLMKRSKEVIVKDSIDIIVDGGYSPEVISIAKGKTTKINFLRKDPTDCLEEVVLSDFKIRKHLPLNQKITIELTPQKAGEFGYACGMNMYHGKIIVK</sequence>